<gene>
    <name evidence="1" type="ORF">DI599_08720</name>
</gene>
<proteinExistence type="predicted"/>
<protein>
    <submittedName>
        <fullName evidence="1">Uncharacterized protein</fullName>
    </submittedName>
</protein>
<evidence type="ECO:0000313" key="2">
    <source>
        <dbReference type="Proteomes" id="UP000249198"/>
    </source>
</evidence>
<comment type="caution">
    <text evidence="1">The sequence shown here is derived from an EMBL/GenBank/DDBJ whole genome shotgun (WGS) entry which is preliminary data.</text>
</comment>
<dbReference type="RefSeq" id="WP_273231064.1">
    <property type="nucleotide sequence ID" value="NZ_QFOH01000009.1"/>
</dbReference>
<dbReference type="EMBL" id="QFOH01000009">
    <property type="protein sequence ID" value="PZP24506.1"/>
    <property type="molecule type" value="Genomic_DNA"/>
</dbReference>
<evidence type="ECO:0000313" key="1">
    <source>
        <dbReference type="EMBL" id="PZP24506.1"/>
    </source>
</evidence>
<organism evidence="1 2">
    <name type="scientific">Pseudomonas kuykendallii</name>
    <dbReference type="NCBI Taxonomy" id="1007099"/>
    <lineage>
        <taxon>Bacteria</taxon>
        <taxon>Pseudomonadati</taxon>
        <taxon>Pseudomonadota</taxon>
        <taxon>Gammaproteobacteria</taxon>
        <taxon>Pseudomonadales</taxon>
        <taxon>Pseudomonadaceae</taxon>
        <taxon>Pseudomonas</taxon>
    </lineage>
</organism>
<accession>A0A2W5EWL9</accession>
<dbReference type="Proteomes" id="UP000249198">
    <property type="component" value="Unassembled WGS sequence"/>
</dbReference>
<sequence length="95" mass="10571">MNNQLLKSPLSKGLFAVAALVLIQVTEKPQTAAVSPELAVVATPWGQVQRLQQPVQVQAPVTQPYGQELQPVTRPSARESRQIWNELPKQESWVF</sequence>
<reference evidence="1 2" key="1">
    <citation type="submission" date="2017-08" db="EMBL/GenBank/DDBJ databases">
        <title>Infants hospitalized years apart are colonized by the same room-sourced microbial strains.</title>
        <authorList>
            <person name="Brooks B."/>
            <person name="Olm M.R."/>
            <person name="Firek B.A."/>
            <person name="Baker R."/>
            <person name="Thomas B.C."/>
            <person name="Morowitz M.J."/>
            <person name="Banfield J.F."/>
        </authorList>
    </citation>
    <scope>NUCLEOTIDE SEQUENCE [LARGE SCALE GENOMIC DNA]</scope>
    <source>
        <strain evidence="1">S2_009_000_R2_77</strain>
    </source>
</reference>
<name>A0A2W5EWL9_9PSED</name>
<dbReference type="AlphaFoldDB" id="A0A2W5EWL9"/>